<dbReference type="PANTHER" id="PTHR30563:SF0">
    <property type="entry name" value="DNA RECOMBINATION PROTEIN RMUC"/>
    <property type="match status" value="1"/>
</dbReference>
<dbReference type="PANTHER" id="PTHR30563">
    <property type="entry name" value="DNA RECOMBINATION PROTEIN RMUC"/>
    <property type="match status" value="1"/>
</dbReference>
<dbReference type="Proteomes" id="UP000192678">
    <property type="component" value="Unassembled WGS sequence"/>
</dbReference>
<keyword evidence="4" id="KW-0233">DNA recombination</keyword>
<evidence type="ECO:0000313" key="6">
    <source>
        <dbReference type="EMBL" id="SMC74463.1"/>
    </source>
</evidence>
<evidence type="ECO:0000256" key="1">
    <source>
        <dbReference type="ARBA" id="ARBA00003416"/>
    </source>
</evidence>
<keyword evidence="3 5" id="KW-0175">Coiled coil</keyword>
<name>A0A1W2BNN3_9SPHI</name>
<sequence length="438" mass="50285">MEAFLIPIMIIILVLLVVLFFKKPANSNQHLALLELKEQEHQKALNWLREEKQKLDDELNDLRSIFMVERGKVIKAEQNLLAQQQMQAEQEKYIAELQQRFKLEFENIANKVLDEKTEKFTAQNRANLDVILNPLKENIKAFEDKVDKVYKAESDERNILKGVISQLMDQSKQIQEDANNLTKALKGDNKKQGNWGEVILERVLERSGLIKDREYRIQTSLSSFEGARMQPDVIIDLPDDKHIVIDSKVSLLAYERVVTADTDEQREIELKQHLISIKSHIQGLSAKNYQELYQINSPDFVLLFIPIESSFGIAVQKDAELFNYAWDKRVVIVSPSTLLATLRTIASIWKQERQNRNVLEIARLSGNMYDKFVGFLADMEGIGRNLKLTQDTYDKALNKLSTGSGNLSNTSEKIKKLGAKATKQIDTKFLDHDDILAN</sequence>
<comment type="similarity">
    <text evidence="2">Belongs to the RmuC family.</text>
</comment>
<dbReference type="Pfam" id="PF02646">
    <property type="entry name" value="RmuC"/>
    <property type="match status" value="1"/>
</dbReference>
<feature type="coiled-coil region" evidence="5">
    <location>
        <begin position="31"/>
        <end position="65"/>
    </location>
</feature>
<dbReference type="EMBL" id="FWYB01000002">
    <property type="protein sequence ID" value="SMC74463.1"/>
    <property type="molecule type" value="Genomic_DNA"/>
</dbReference>
<accession>A0A1W2BNN3</accession>
<reference evidence="6 7" key="1">
    <citation type="submission" date="2017-04" db="EMBL/GenBank/DDBJ databases">
        <authorList>
            <person name="Afonso C.L."/>
            <person name="Miller P.J."/>
            <person name="Scott M.A."/>
            <person name="Spackman E."/>
            <person name="Goraichik I."/>
            <person name="Dimitrov K.M."/>
            <person name="Suarez D.L."/>
            <person name="Swayne D.E."/>
        </authorList>
    </citation>
    <scope>NUCLEOTIDE SEQUENCE [LARGE SCALE GENOMIC DNA]</scope>
    <source>
        <strain evidence="6 7">DSM 19625</strain>
    </source>
</reference>
<evidence type="ECO:0000256" key="2">
    <source>
        <dbReference type="ARBA" id="ARBA00009840"/>
    </source>
</evidence>
<dbReference type="OrthoDB" id="370725at2"/>
<comment type="function">
    <text evidence="1">Involved in DNA recombination.</text>
</comment>
<gene>
    <name evidence="6" type="ORF">SAMN04488101_102660</name>
</gene>
<protein>
    <submittedName>
        <fullName evidence="6">DNA recombination protein RmuC</fullName>
    </submittedName>
</protein>
<evidence type="ECO:0000256" key="4">
    <source>
        <dbReference type="ARBA" id="ARBA00023172"/>
    </source>
</evidence>
<dbReference type="GO" id="GO:0006310">
    <property type="term" value="P:DNA recombination"/>
    <property type="evidence" value="ECO:0007669"/>
    <property type="project" value="UniProtKB-KW"/>
</dbReference>
<dbReference type="AlphaFoldDB" id="A0A1W2BNN3"/>
<proteinExistence type="inferred from homology"/>
<keyword evidence="7" id="KW-1185">Reference proteome</keyword>
<evidence type="ECO:0000313" key="7">
    <source>
        <dbReference type="Proteomes" id="UP000192678"/>
    </source>
</evidence>
<evidence type="ECO:0000256" key="5">
    <source>
        <dbReference type="SAM" id="Coils"/>
    </source>
</evidence>
<evidence type="ECO:0000256" key="3">
    <source>
        <dbReference type="ARBA" id="ARBA00023054"/>
    </source>
</evidence>
<organism evidence="6 7">
    <name type="scientific">Pedobacter nyackensis</name>
    <dbReference type="NCBI Taxonomy" id="475255"/>
    <lineage>
        <taxon>Bacteria</taxon>
        <taxon>Pseudomonadati</taxon>
        <taxon>Bacteroidota</taxon>
        <taxon>Sphingobacteriia</taxon>
        <taxon>Sphingobacteriales</taxon>
        <taxon>Sphingobacteriaceae</taxon>
        <taxon>Pedobacter</taxon>
    </lineage>
</organism>
<dbReference type="InterPro" id="IPR003798">
    <property type="entry name" value="DNA_recombination_RmuC"/>
</dbReference>